<dbReference type="Gene3D" id="1.10.10.10">
    <property type="entry name" value="Winged helix-like DNA-binding domain superfamily/Winged helix DNA-binding domain"/>
    <property type="match status" value="1"/>
</dbReference>
<organism evidence="2">
    <name type="scientific">Ignisphaera aggregans</name>
    <dbReference type="NCBI Taxonomy" id="334771"/>
    <lineage>
        <taxon>Archaea</taxon>
        <taxon>Thermoproteota</taxon>
        <taxon>Thermoprotei</taxon>
        <taxon>Desulfurococcales</taxon>
        <taxon>Desulfurococcaceae</taxon>
        <taxon>Ignisphaera</taxon>
    </lineage>
</organism>
<name>A0A7C4BC64_9CREN</name>
<comment type="caution">
    <text evidence="2">The sequence shown here is derived from an EMBL/GenBank/DDBJ whole genome shotgun (WGS) entry which is preliminary data.</text>
</comment>
<dbReference type="InterPro" id="IPR036388">
    <property type="entry name" value="WH-like_DNA-bd_sf"/>
</dbReference>
<reference evidence="2" key="1">
    <citation type="journal article" date="2020" name="mSystems">
        <title>Genome- and Community-Level Interaction Insights into Carbon Utilization and Element Cycling Functions of Hydrothermarchaeota in Hydrothermal Sediment.</title>
        <authorList>
            <person name="Zhou Z."/>
            <person name="Liu Y."/>
            <person name="Xu W."/>
            <person name="Pan J."/>
            <person name="Luo Z.H."/>
            <person name="Li M."/>
        </authorList>
    </citation>
    <scope>NUCLEOTIDE SEQUENCE [LARGE SCALE GENOMIC DNA]</scope>
    <source>
        <strain evidence="2">SpSt-732</strain>
    </source>
</reference>
<dbReference type="AlphaFoldDB" id="A0A7C4BC64"/>
<keyword evidence="1" id="KW-1133">Transmembrane helix</keyword>
<feature type="transmembrane region" description="Helical" evidence="1">
    <location>
        <begin position="260"/>
        <end position="277"/>
    </location>
</feature>
<dbReference type="EMBL" id="DTFF01000012">
    <property type="protein sequence ID" value="HGI86997.1"/>
    <property type="molecule type" value="Genomic_DNA"/>
</dbReference>
<dbReference type="SUPFAM" id="SSF46785">
    <property type="entry name" value="Winged helix' DNA-binding domain"/>
    <property type="match status" value="1"/>
</dbReference>
<gene>
    <name evidence="2" type="ORF">ENV14_01160</name>
</gene>
<keyword evidence="1" id="KW-0472">Membrane</keyword>
<accession>A0A7C4BC64</accession>
<sequence length="304" mass="33829">MLSSDSKALDMQSEYSSRLQVLRELDSAIDFARGFLQLRIVLALGSRGPMTARDISVALGERHKAVLDAVRKLVSKNLIAKEPDGGVDLYKLSDTGAEFYRKLVDVLGFRDFYRVPRGERRMLVSDIAISITKYTHLADAIIALATSRNNTLSISDIADAMKLSLERAKTYIEMFSDRRSGVRLFKKIEKESKILRIIATLLKPLGIKMRTVVEMYRLTEEGLTVFYKQPYYMKYKKSLAAKLITKVFGSAHPRLVLKKMMVLVLLAALVSGGIAIATHSTVIAALTGSLSLAASLLYLGYRAI</sequence>
<keyword evidence="1" id="KW-0812">Transmembrane</keyword>
<feature type="transmembrane region" description="Helical" evidence="1">
    <location>
        <begin position="283"/>
        <end position="301"/>
    </location>
</feature>
<dbReference type="InterPro" id="IPR036390">
    <property type="entry name" value="WH_DNA-bd_sf"/>
</dbReference>
<evidence type="ECO:0000256" key="1">
    <source>
        <dbReference type="SAM" id="Phobius"/>
    </source>
</evidence>
<proteinExistence type="predicted"/>
<protein>
    <submittedName>
        <fullName evidence="2">Uncharacterized protein</fullName>
    </submittedName>
</protein>
<evidence type="ECO:0000313" key="2">
    <source>
        <dbReference type="EMBL" id="HGI86997.1"/>
    </source>
</evidence>